<organism evidence="2 3">
    <name type="scientific">Salininema proteolyticum</name>
    <dbReference type="NCBI Taxonomy" id="1607685"/>
    <lineage>
        <taxon>Bacteria</taxon>
        <taxon>Bacillati</taxon>
        <taxon>Actinomycetota</taxon>
        <taxon>Actinomycetes</taxon>
        <taxon>Glycomycetales</taxon>
        <taxon>Glycomycetaceae</taxon>
        <taxon>Salininema</taxon>
    </lineage>
</organism>
<dbReference type="EMBL" id="JBHSDK010000007">
    <property type="protein sequence ID" value="MFC4334533.1"/>
    <property type="molecule type" value="Genomic_DNA"/>
</dbReference>
<keyword evidence="1" id="KW-0732">Signal</keyword>
<protein>
    <recommendedName>
        <fullName evidence="4">Secreted protein</fullName>
    </recommendedName>
</protein>
<proteinExistence type="predicted"/>
<gene>
    <name evidence="2" type="ORF">ACFPET_04895</name>
</gene>
<name>A0ABV8TVT8_9ACTN</name>
<feature type="chain" id="PRO_5046910241" description="Secreted protein" evidence="1">
    <location>
        <begin position="28"/>
        <end position="291"/>
    </location>
</feature>
<dbReference type="Proteomes" id="UP001595823">
    <property type="component" value="Unassembled WGS sequence"/>
</dbReference>
<evidence type="ECO:0000313" key="2">
    <source>
        <dbReference type="EMBL" id="MFC4334533.1"/>
    </source>
</evidence>
<sequence length="291" mass="31659">MPISKKSRRLTGLTAASALALATTACGDFDFELPEPKPVGCFIAGDGEEYNPNGEQAYYAATIAAVGARDEMPERAIVIALATAWQESSMKNIEYGDRDSVGLFQQRPSQGWGTAEELQDPVYASNEFYRKLVLIDGWDSMTLTEAAQAVQISGHPDKYAKWETESTDMAEVFAEGRAEGIACTASRSRYGSTDTAELAAEYQSEWQAEGAADGRTIRFAVPDETRGWSVANWAVTRSTMYAVESVTYAGKEWRPGELEWADVENADASQVAVTLLSPEDQPSMPENGESS</sequence>
<evidence type="ECO:0000256" key="1">
    <source>
        <dbReference type="SAM" id="SignalP"/>
    </source>
</evidence>
<feature type="signal peptide" evidence="1">
    <location>
        <begin position="1"/>
        <end position="27"/>
    </location>
</feature>
<reference evidence="3" key="1">
    <citation type="journal article" date="2019" name="Int. J. Syst. Evol. Microbiol.">
        <title>The Global Catalogue of Microorganisms (GCM) 10K type strain sequencing project: providing services to taxonomists for standard genome sequencing and annotation.</title>
        <authorList>
            <consortium name="The Broad Institute Genomics Platform"/>
            <consortium name="The Broad Institute Genome Sequencing Center for Infectious Disease"/>
            <person name="Wu L."/>
            <person name="Ma J."/>
        </authorList>
    </citation>
    <scope>NUCLEOTIDE SEQUENCE [LARGE SCALE GENOMIC DNA]</scope>
    <source>
        <strain evidence="3">IBRC-M 10908</strain>
    </source>
</reference>
<evidence type="ECO:0000313" key="3">
    <source>
        <dbReference type="Proteomes" id="UP001595823"/>
    </source>
</evidence>
<keyword evidence="3" id="KW-1185">Reference proteome</keyword>
<accession>A0ABV8TVT8</accession>
<evidence type="ECO:0008006" key="4">
    <source>
        <dbReference type="Google" id="ProtNLM"/>
    </source>
</evidence>
<dbReference type="RefSeq" id="WP_380618320.1">
    <property type="nucleotide sequence ID" value="NZ_JBHSDK010000007.1"/>
</dbReference>
<comment type="caution">
    <text evidence="2">The sequence shown here is derived from an EMBL/GenBank/DDBJ whole genome shotgun (WGS) entry which is preliminary data.</text>
</comment>
<dbReference type="PROSITE" id="PS51257">
    <property type="entry name" value="PROKAR_LIPOPROTEIN"/>
    <property type="match status" value="1"/>
</dbReference>